<proteinExistence type="predicted"/>
<feature type="binding site" evidence="1">
    <location>
        <begin position="253"/>
        <end position="254"/>
    </location>
    <ligand>
        <name>L-histidine</name>
        <dbReference type="ChEBI" id="CHEBI:57595"/>
    </ligand>
</feature>
<keyword evidence="3" id="KW-0328">Glycosyltransferase</keyword>
<dbReference type="InterPro" id="IPR004516">
    <property type="entry name" value="HisRS/HisZ"/>
</dbReference>
<feature type="binding site" evidence="1">
    <location>
        <position position="106"/>
    </location>
    <ligand>
        <name>L-histidine</name>
        <dbReference type="ChEBI" id="CHEBI:57595"/>
    </ligand>
</feature>
<comment type="caution">
    <text evidence="3">The sequence shown here is derived from an EMBL/GenBank/DDBJ whole genome shotgun (WGS) entry which is preliminary data.</text>
</comment>
<dbReference type="GO" id="GO:0005737">
    <property type="term" value="C:cytoplasm"/>
    <property type="evidence" value="ECO:0007669"/>
    <property type="project" value="InterPro"/>
</dbReference>
<feature type="binding site" evidence="1">
    <location>
        <position position="110"/>
    </location>
    <ligand>
        <name>L-histidine</name>
        <dbReference type="ChEBI" id="CHEBI:57595"/>
    </ligand>
</feature>
<dbReference type="Proteomes" id="UP000824136">
    <property type="component" value="Unassembled WGS sequence"/>
</dbReference>
<feature type="domain" description="Class II Histidinyl-tRNA synthetase (HisRS)-like catalytic core" evidence="2">
    <location>
        <begin position="9"/>
        <end position="297"/>
    </location>
</feature>
<dbReference type="GO" id="GO:0016757">
    <property type="term" value="F:glycosyltransferase activity"/>
    <property type="evidence" value="ECO:0007669"/>
    <property type="project" value="UniProtKB-KW"/>
</dbReference>
<evidence type="ECO:0000256" key="1">
    <source>
        <dbReference type="PIRSR" id="PIRSR001549-1"/>
    </source>
</evidence>
<dbReference type="Pfam" id="PF13393">
    <property type="entry name" value="tRNA-synt_His"/>
    <property type="match status" value="1"/>
</dbReference>
<dbReference type="EMBL" id="DVLL01000012">
    <property type="protein sequence ID" value="HIT58638.1"/>
    <property type="molecule type" value="Genomic_DNA"/>
</dbReference>
<gene>
    <name evidence="3" type="ORF">IAC39_02840</name>
</gene>
<dbReference type="SUPFAM" id="SSF55681">
    <property type="entry name" value="Class II aaRS and biotin synthetases"/>
    <property type="match status" value="1"/>
</dbReference>
<accession>A0A9D1GTU5</accession>
<organism evidence="3 4">
    <name type="scientific">Candidatus Faeciplasma pullistercoris</name>
    <dbReference type="NCBI Taxonomy" id="2840800"/>
    <lineage>
        <taxon>Bacteria</taxon>
        <taxon>Bacillati</taxon>
        <taxon>Bacillota</taxon>
        <taxon>Clostridia</taxon>
        <taxon>Eubacteriales</taxon>
        <taxon>Oscillospiraceae</taxon>
        <taxon>Oscillospiraceae incertae sedis</taxon>
        <taxon>Candidatus Faeciplasma</taxon>
    </lineage>
</organism>
<protein>
    <submittedName>
        <fullName evidence="3">ATP phosphoribosyltransferase regulatory subunit</fullName>
    </submittedName>
</protein>
<feature type="binding site" evidence="1">
    <location>
        <position position="93"/>
    </location>
    <ligand>
        <name>L-histidine</name>
        <dbReference type="ChEBI" id="CHEBI:57595"/>
    </ligand>
</feature>
<reference evidence="3" key="1">
    <citation type="submission" date="2020-10" db="EMBL/GenBank/DDBJ databases">
        <authorList>
            <person name="Gilroy R."/>
        </authorList>
    </citation>
    <scope>NUCLEOTIDE SEQUENCE</scope>
    <source>
        <strain evidence="3">CHK33-4379</strain>
    </source>
</reference>
<dbReference type="InterPro" id="IPR045864">
    <property type="entry name" value="aa-tRNA-synth_II/BPL/LPL"/>
</dbReference>
<dbReference type="GO" id="GO:0140096">
    <property type="term" value="F:catalytic activity, acting on a protein"/>
    <property type="evidence" value="ECO:0007669"/>
    <property type="project" value="UniProtKB-ARBA"/>
</dbReference>
<dbReference type="AlphaFoldDB" id="A0A9D1GTU5"/>
<evidence type="ECO:0000313" key="4">
    <source>
        <dbReference type="Proteomes" id="UP000824136"/>
    </source>
</evidence>
<dbReference type="PIRSF" id="PIRSF001549">
    <property type="entry name" value="His-tRNA_synth"/>
    <property type="match status" value="1"/>
</dbReference>
<evidence type="ECO:0000259" key="2">
    <source>
        <dbReference type="Pfam" id="PF13393"/>
    </source>
</evidence>
<keyword evidence="3" id="KW-0808">Transferase</keyword>
<dbReference type="PANTHER" id="PTHR11476">
    <property type="entry name" value="HISTIDYL-TRNA SYNTHETASE"/>
    <property type="match status" value="1"/>
</dbReference>
<dbReference type="PANTHER" id="PTHR11476:SF7">
    <property type="entry name" value="HISTIDINE--TRNA LIGASE"/>
    <property type="match status" value="1"/>
</dbReference>
<name>A0A9D1GTU5_9FIRM</name>
<feature type="binding site" evidence="1">
    <location>
        <begin position="66"/>
        <end position="68"/>
    </location>
    <ligand>
        <name>L-histidine</name>
        <dbReference type="ChEBI" id="CHEBI:57595"/>
    </ligand>
</feature>
<dbReference type="Gene3D" id="3.30.930.10">
    <property type="entry name" value="Bira Bifunctional Protein, Domain 2"/>
    <property type="match status" value="1"/>
</dbReference>
<dbReference type="InterPro" id="IPR041715">
    <property type="entry name" value="HisRS-like_core"/>
</dbReference>
<reference evidence="3" key="2">
    <citation type="journal article" date="2021" name="PeerJ">
        <title>Extensive microbial diversity within the chicken gut microbiome revealed by metagenomics and culture.</title>
        <authorList>
            <person name="Gilroy R."/>
            <person name="Ravi A."/>
            <person name="Getino M."/>
            <person name="Pursley I."/>
            <person name="Horton D.L."/>
            <person name="Alikhan N.F."/>
            <person name="Baker D."/>
            <person name="Gharbi K."/>
            <person name="Hall N."/>
            <person name="Watson M."/>
            <person name="Adriaenssens E.M."/>
            <person name="Foster-Nyarko E."/>
            <person name="Jarju S."/>
            <person name="Secka A."/>
            <person name="Antonio M."/>
            <person name="Oren A."/>
            <person name="Chaudhuri R.R."/>
            <person name="La Ragione R."/>
            <person name="Hildebrand F."/>
            <person name="Pallen M.J."/>
        </authorList>
    </citation>
    <scope>NUCLEOTIDE SEQUENCE</scope>
    <source>
        <strain evidence="3">CHK33-4379</strain>
    </source>
</reference>
<evidence type="ECO:0000313" key="3">
    <source>
        <dbReference type="EMBL" id="HIT58638.1"/>
    </source>
</evidence>
<sequence length="367" mass="41054">MINPLKGSETAVFRLRSLYESKGYLHFKMSKFEEYDIYAENKDFLAGENIITFTDTDGRLMALKPDVTISIIRNFRDSDGVTEKLYYNENVYRSALGSHEIKELMQSGLECIGDIDTYNTCEVISMAAMSLGSFERECVLDISHMGIISGVIDSLNVSDFVKKELIRCVGAKNTHEIRELLGDKADCLISLLNLDPDPDKAVAALEGLAGSRSLSAGILESIGELKSILDVLKNEEFYKNLRIDFSVVQDITYYNGIVFQGFINGIPEKILTGGRYDLLMRRMGKKGGAIGFGINIDLLERVLDKPDEFDADIAVIYHDGDDPGALVRLSERLCRQGLRVAMIRKPSERAKYRHVVHFGGEGYSDVR</sequence>